<dbReference type="GO" id="GO:0006402">
    <property type="term" value="P:mRNA catabolic process"/>
    <property type="evidence" value="ECO:0007669"/>
    <property type="project" value="TreeGrafter"/>
</dbReference>
<proteinExistence type="predicted"/>
<dbReference type="EMBL" id="KF861856">
    <property type="protein sequence ID" value="AIA98765.1"/>
    <property type="molecule type" value="Genomic_DNA"/>
</dbReference>
<evidence type="ECO:0000256" key="2">
    <source>
        <dbReference type="PIRSR" id="PIRSR006156-1"/>
    </source>
</evidence>
<sequence>MMLKVRTKKDFLKDFNKHILSGRITESDVASVVDCLKKQKPLQQKYCDHALSGNLKGLRECHVKPNLLLIYEIKKQENELVLLRLDTHSELFKK</sequence>
<dbReference type="InterPro" id="IPR035093">
    <property type="entry name" value="RelE/ParE_toxin_dom_sf"/>
</dbReference>
<evidence type="ECO:0000313" key="3">
    <source>
        <dbReference type="EMBL" id="AIA98765.1"/>
    </source>
</evidence>
<accession>A0A060CUH2</accession>
<dbReference type="Gene3D" id="3.30.2310.20">
    <property type="entry name" value="RelE-like"/>
    <property type="match status" value="1"/>
</dbReference>
<organism evidence="3">
    <name type="scientific">Helicobacter pylori</name>
    <name type="common">Campylobacter pylori</name>
    <dbReference type="NCBI Taxonomy" id="210"/>
    <lineage>
        <taxon>Bacteria</taxon>
        <taxon>Pseudomonadati</taxon>
        <taxon>Campylobacterota</taxon>
        <taxon>Epsilonproteobacteria</taxon>
        <taxon>Campylobacterales</taxon>
        <taxon>Helicobacteraceae</taxon>
        <taxon>Helicobacter</taxon>
    </lineage>
</organism>
<dbReference type="InterPro" id="IPR004386">
    <property type="entry name" value="Toxin_YafQ-like"/>
</dbReference>
<dbReference type="SUPFAM" id="SSF143011">
    <property type="entry name" value="RelE-like"/>
    <property type="match status" value="1"/>
</dbReference>
<dbReference type="GO" id="GO:0006415">
    <property type="term" value="P:translational termination"/>
    <property type="evidence" value="ECO:0007669"/>
    <property type="project" value="TreeGrafter"/>
</dbReference>
<dbReference type="Pfam" id="PF15738">
    <property type="entry name" value="YafQ_toxin"/>
    <property type="match status" value="1"/>
</dbReference>
<protein>
    <recommendedName>
        <fullName evidence="4">Type II toxin-antitoxin system mRNA interferase toxin, RelE/StbE family</fullName>
    </recommendedName>
</protein>
<dbReference type="InterPro" id="IPR007712">
    <property type="entry name" value="RelE/ParE_toxin"/>
</dbReference>
<dbReference type="NCBIfam" id="TIGR02385">
    <property type="entry name" value="RelE_StbE"/>
    <property type="match status" value="1"/>
</dbReference>
<dbReference type="GO" id="GO:0004521">
    <property type="term" value="F:RNA endonuclease activity"/>
    <property type="evidence" value="ECO:0007669"/>
    <property type="project" value="TreeGrafter"/>
</dbReference>
<evidence type="ECO:0000256" key="1">
    <source>
        <dbReference type="ARBA" id="ARBA00022649"/>
    </source>
</evidence>
<dbReference type="PIRSF" id="PIRSF006156">
    <property type="entry name" value="YafQ"/>
    <property type="match status" value="1"/>
</dbReference>
<feature type="active site" description="Proton donor" evidence="2">
    <location>
        <position position="88"/>
    </location>
</feature>
<dbReference type="NCBIfam" id="TIGR00053">
    <property type="entry name" value="YafQ family addiction module toxin"/>
    <property type="match status" value="1"/>
</dbReference>
<gene>
    <name evidence="3" type="ORF">P1_ICEHptfs4b_13</name>
</gene>
<dbReference type="AlphaFoldDB" id="A0A060CUH2"/>
<keyword evidence="1" id="KW-1277">Toxin-antitoxin system</keyword>
<dbReference type="PANTHER" id="PTHR40588">
    <property type="entry name" value="MRNA INTERFERASE TOXIN YAFQ"/>
    <property type="match status" value="1"/>
</dbReference>
<evidence type="ECO:0008006" key="4">
    <source>
        <dbReference type="Google" id="ProtNLM"/>
    </source>
</evidence>
<reference evidence="3" key="1">
    <citation type="journal article" date="2014" name="BMC Genomics">
        <title>A comprehensive analysis of Helicobacter pylori plasticity zones reveals that they are integrating conjugative elements with intermediate integration specificity.</title>
        <authorList>
            <person name="Fischer W."/>
            <person name="Breithaupt U."/>
            <person name="Kern B."/>
            <person name="Smith S.I."/>
            <person name="Spicher C."/>
            <person name="Haas R."/>
        </authorList>
    </citation>
    <scope>NUCLEOTIDE SEQUENCE</scope>
    <source>
        <strain evidence="3">P1</strain>
    </source>
</reference>
<dbReference type="PANTHER" id="PTHR40588:SF1">
    <property type="entry name" value="MRNA INTERFERASE TOXIN YAFQ"/>
    <property type="match status" value="1"/>
</dbReference>
<name>A0A060CUH2_HELPX</name>